<dbReference type="EC" id="3.4.21.89" evidence="4 7"/>
<evidence type="ECO:0000256" key="1">
    <source>
        <dbReference type="ARBA" id="ARBA00000677"/>
    </source>
</evidence>
<dbReference type="Pfam" id="PF10502">
    <property type="entry name" value="Peptidase_S26"/>
    <property type="match status" value="1"/>
</dbReference>
<dbReference type="PANTHER" id="PTHR43390">
    <property type="entry name" value="SIGNAL PEPTIDASE I"/>
    <property type="match status" value="1"/>
</dbReference>
<keyword evidence="5 7" id="KW-0378">Hydrolase</keyword>
<feature type="active site" evidence="6">
    <location>
        <position position="91"/>
    </location>
</feature>
<dbReference type="GO" id="GO:0004252">
    <property type="term" value="F:serine-type endopeptidase activity"/>
    <property type="evidence" value="ECO:0007669"/>
    <property type="project" value="InterPro"/>
</dbReference>
<sequence length="189" mass="21769">MVDYAPLPRPKLRAPAFLRELLDRVILILAIYALINMASVRYVVDGASMEPNFHNSEFLIVSRVNYLLGEPQLGDIVVFHFPDNTNEDYIKRVIGVPGDTVEIRDTQVYVNGQELYEPYINEPCSVGNCPDSIWQLAPDEFFMMGDNRNRSSDSRIFGPVNRQFIIGEVVFRYWPLEDLGLMHRYAYSD</sequence>
<evidence type="ECO:0000313" key="9">
    <source>
        <dbReference type="EMBL" id="QPC81748.1"/>
    </source>
</evidence>
<dbReference type="PROSITE" id="PS00760">
    <property type="entry name" value="SPASE_I_2"/>
    <property type="match status" value="1"/>
</dbReference>
<keyword evidence="7" id="KW-0472">Membrane</keyword>
<keyword evidence="7" id="KW-0645">Protease</keyword>
<dbReference type="InterPro" id="IPR019533">
    <property type="entry name" value="Peptidase_S26"/>
</dbReference>
<dbReference type="Proteomes" id="UP000594468">
    <property type="component" value="Chromosome"/>
</dbReference>
<evidence type="ECO:0000256" key="7">
    <source>
        <dbReference type="RuleBase" id="RU362042"/>
    </source>
</evidence>
<dbReference type="Gene3D" id="2.10.109.10">
    <property type="entry name" value="Umud Fragment, subunit A"/>
    <property type="match status" value="1"/>
</dbReference>
<dbReference type="GO" id="GO:0009003">
    <property type="term" value="F:signal peptidase activity"/>
    <property type="evidence" value="ECO:0007669"/>
    <property type="project" value="UniProtKB-EC"/>
</dbReference>
<dbReference type="InterPro" id="IPR036286">
    <property type="entry name" value="LexA/Signal_pep-like_sf"/>
</dbReference>
<gene>
    <name evidence="9" type="primary">lepB</name>
    <name evidence="9" type="ORF">G4Y79_18955</name>
</gene>
<keyword evidence="7" id="KW-1133">Transmembrane helix</keyword>
<evidence type="ECO:0000313" key="10">
    <source>
        <dbReference type="Proteomes" id="UP000594468"/>
    </source>
</evidence>
<dbReference type="InterPro" id="IPR000223">
    <property type="entry name" value="Pept_S26A_signal_pept_1"/>
</dbReference>
<keyword evidence="7" id="KW-0812">Transmembrane</keyword>
<evidence type="ECO:0000256" key="3">
    <source>
        <dbReference type="ARBA" id="ARBA00009370"/>
    </source>
</evidence>
<protein>
    <recommendedName>
        <fullName evidence="4 7">Signal peptidase I</fullName>
        <ecNumber evidence="4 7">3.4.21.89</ecNumber>
    </recommendedName>
</protein>
<dbReference type="EMBL" id="CP062983">
    <property type="protein sequence ID" value="QPC81748.1"/>
    <property type="molecule type" value="Genomic_DNA"/>
</dbReference>
<dbReference type="CDD" id="cd06530">
    <property type="entry name" value="S26_SPase_I"/>
    <property type="match status" value="1"/>
</dbReference>
<keyword evidence="10" id="KW-1185">Reference proteome</keyword>
<dbReference type="SUPFAM" id="SSF51306">
    <property type="entry name" value="LexA/Signal peptidase"/>
    <property type="match status" value="1"/>
</dbReference>
<name>A0A7S8IEE4_9CHLR</name>
<dbReference type="NCBIfam" id="TIGR02227">
    <property type="entry name" value="sigpep_I_bact"/>
    <property type="match status" value="1"/>
</dbReference>
<dbReference type="GO" id="GO:0005886">
    <property type="term" value="C:plasma membrane"/>
    <property type="evidence" value="ECO:0007669"/>
    <property type="project" value="UniProtKB-SubCell"/>
</dbReference>
<proteinExistence type="inferred from homology"/>
<feature type="active site" evidence="6">
    <location>
        <position position="48"/>
    </location>
</feature>
<dbReference type="AlphaFoldDB" id="A0A7S8IEE4"/>
<dbReference type="RefSeq" id="WP_195169819.1">
    <property type="nucleotide sequence ID" value="NZ_CP062983.1"/>
</dbReference>
<dbReference type="InterPro" id="IPR019758">
    <property type="entry name" value="Pept_S26A_signal_pept_1_CS"/>
</dbReference>
<comment type="catalytic activity">
    <reaction evidence="1 7">
        <text>Cleavage of hydrophobic, N-terminal signal or leader sequences from secreted and periplasmic proteins.</text>
        <dbReference type="EC" id="3.4.21.89"/>
    </reaction>
</comment>
<evidence type="ECO:0000256" key="5">
    <source>
        <dbReference type="ARBA" id="ARBA00022801"/>
    </source>
</evidence>
<reference evidence="9 10" key="1">
    <citation type="submission" date="2020-02" db="EMBL/GenBank/DDBJ databases">
        <authorList>
            <person name="Zheng R.K."/>
            <person name="Sun C.M."/>
        </authorList>
    </citation>
    <scope>NUCLEOTIDE SEQUENCE [LARGE SCALE GENOMIC DNA]</scope>
    <source>
        <strain evidence="10">rifampicinis</strain>
    </source>
</reference>
<dbReference type="PANTHER" id="PTHR43390:SF1">
    <property type="entry name" value="CHLOROPLAST PROCESSING PEPTIDASE"/>
    <property type="match status" value="1"/>
</dbReference>
<evidence type="ECO:0000256" key="6">
    <source>
        <dbReference type="PIRSR" id="PIRSR600223-1"/>
    </source>
</evidence>
<dbReference type="KEGG" id="pmet:G4Y79_18955"/>
<comment type="similarity">
    <text evidence="3 7">Belongs to the peptidase S26 family.</text>
</comment>
<dbReference type="InterPro" id="IPR019757">
    <property type="entry name" value="Pept_S26A_signal_pept_1_Lys-AS"/>
</dbReference>
<evidence type="ECO:0000256" key="2">
    <source>
        <dbReference type="ARBA" id="ARBA00004401"/>
    </source>
</evidence>
<feature type="domain" description="Peptidase S26" evidence="8">
    <location>
        <begin position="24"/>
        <end position="174"/>
    </location>
</feature>
<dbReference type="PROSITE" id="PS00761">
    <property type="entry name" value="SPASE_I_3"/>
    <property type="match status" value="1"/>
</dbReference>
<comment type="subcellular location">
    <subcellularLocation>
        <location evidence="2">Cell membrane</location>
        <topology evidence="2">Single-pass type II membrane protein</topology>
    </subcellularLocation>
    <subcellularLocation>
        <location evidence="7">Membrane</location>
        <topology evidence="7">Single-pass type II membrane protein</topology>
    </subcellularLocation>
</comment>
<accession>A0A7S8IEE4</accession>
<dbReference type="GO" id="GO:0006465">
    <property type="term" value="P:signal peptide processing"/>
    <property type="evidence" value="ECO:0007669"/>
    <property type="project" value="InterPro"/>
</dbReference>
<dbReference type="PRINTS" id="PR00727">
    <property type="entry name" value="LEADERPTASE"/>
</dbReference>
<feature type="transmembrane region" description="Helical" evidence="7">
    <location>
        <begin position="21"/>
        <end position="44"/>
    </location>
</feature>
<evidence type="ECO:0000256" key="4">
    <source>
        <dbReference type="ARBA" id="ARBA00013208"/>
    </source>
</evidence>
<evidence type="ECO:0000259" key="8">
    <source>
        <dbReference type="Pfam" id="PF10502"/>
    </source>
</evidence>
<organism evidence="9 10">
    <name type="scientific">Phototrophicus methaneseepsis</name>
    <dbReference type="NCBI Taxonomy" id="2710758"/>
    <lineage>
        <taxon>Bacteria</taxon>
        <taxon>Bacillati</taxon>
        <taxon>Chloroflexota</taxon>
        <taxon>Candidatus Thermofontia</taxon>
        <taxon>Phototrophicales</taxon>
        <taxon>Phototrophicaceae</taxon>
        <taxon>Phototrophicus</taxon>
    </lineage>
</organism>